<dbReference type="EMBL" id="CP104064">
    <property type="protein sequence ID" value="WAH38919.1"/>
    <property type="molecule type" value="Genomic_DNA"/>
</dbReference>
<accession>A0ABY6Z7Z8</accession>
<evidence type="ECO:0000256" key="1">
    <source>
        <dbReference type="SAM" id="MobiDB-lite"/>
    </source>
</evidence>
<feature type="region of interest" description="Disordered" evidence="1">
    <location>
        <begin position="93"/>
        <end position="116"/>
    </location>
</feature>
<keyword evidence="3" id="KW-1185">Reference proteome</keyword>
<organism evidence="2 3">
    <name type="scientific">Alicyclobacillus dauci</name>
    <dbReference type="NCBI Taxonomy" id="1475485"/>
    <lineage>
        <taxon>Bacteria</taxon>
        <taxon>Bacillati</taxon>
        <taxon>Bacillota</taxon>
        <taxon>Bacilli</taxon>
        <taxon>Bacillales</taxon>
        <taxon>Alicyclobacillaceae</taxon>
        <taxon>Alicyclobacillus</taxon>
    </lineage>
</organism>
<gene>
    <name evidence="2" type="ORF">NZD86_10770</name>
</gene>
<evidence type="ECO:0000313" key="2">
    <source>
        <dbReference type="EMBL" id="WAH38919.1"/>
    </source>
</evidence>
<feature type="region of interest" description="Disordered" evidence="1">
    <location>
        <begin position="1"/>
        <end position="38"/>
    </location>
</feature>
<sequence>MQNNKPQTQPQQSQVVESPNSGAYNPGPIKDNDNDFPNAELWAVQSSAYDLASEEFPEGPYGAAHNETRLGKVSDWKPGQAFIGRYRDTNMITSDRQAATDEPDFKEPLGSIEGQN</sequence>
<dbReference type="Proteomes" id="UP001164803">
    <property type="component" value="Chromosome"/>
</dbReference>
<proteinExistence type="predicted"/>
<reference evidence="2" key="1">
    <citation type="submission" date="2022-08" db="EMBL/GenBank/DDBJ databases">
        <title>Alicyclobacillus dauci DSM2870, complete genome.</title>
        <authorList>
            <person name="Wang Q."/>
            <person name="Cai R."/>
            <person name="Wang Z."/>
        </authorList>
    </citation>
    <scope>NUCLEOTIDE SEQUENCE</scope>
    <source>
        <strain evidence="2">DSM 28700</strain>
    </source>
</reference>
<feature type="compositionally biased region" description="Polar residues" evidence="1">
    <location>
        <begin position="1"/>
        <end position="23"/>
    </location>
</feature>
<protein>
    <submittedName>
        <fullName evidence="2">Uncharacterized protein</fullName>
    </submittedName>
</protein>
<dbReference type="RefSeq" id="WP_268046531.1">
    <property type="nucleotide sequence ID" value="NZ_CP104064.1"/>
</dbReference>
<evidence type="ECO:0000313" key="3">
    <source>
        <dbReference type="Proteomes" id="UP001164803"/>
    </source>
</evidence>
<name>A0ABY6Z7Z8_9BACL</name>